<proteinExistence type="predicted"/>
<sequence>MAQSNRVAFLINTITHCQRLATRGMGESGRAIDRSLKGYILSTETVWSQATEKFKTVDDCIVERNDSHVDIGLLAGDSPLNAGKSNSHKAEYAHILVANVITHLNYLGIVATVIMRDLKIVLLTSRGRLKNQEQQSRREQDRVTSPIIDGRPHPFGGIEPPSIDEVTQTLRDIVDKMEIGTTLDTTSITVALEALDAEHRAFHRENVLNNAFTHAEAESSAMKGATFVLPDNYRNWQNAALDTYSLSSQHPFVNVHPGVIKRGPNDSTSWRPQNLSPDDPVSSPTNIFPFLGLWGSGGQGVDRDTLLDFLCSVVAPYAGLAAAAAIITCHLRRHVECMSVILFCRAPGLDDGLDMCQDLPVGYETWSVWQRLKRILDWFTLLWRMILYSHEKSQDVLSDNKEALTTLAMMLESWHPAFFSDEWLYEALLGQWPKSTSELSDPVTVAGLISTAIIVPPGYPHPVFGKDFVNDTGYSLWHRLSFDSAVYLCSAILGRARQEECAGTLMLVGRQSHHQTPNENSDDQIIPDTILLPVKQRSSADVTSKQCCDTEVNQNPLLCNPLYRTKIVWTDDTGEHLLTCTRLLKDCLTLMDTILQRGHDQKTIEWTTLCLFSFDELEARVGSLWKQLLRRYAANARLPIEKSIILKRLLDNAKEENENVLNTLGRAAKKLDGGITEAVLRIEKDEKTLAAINNRRLNSARAAETALFEVATWASATDAVMEAVASFPTSVN</sequence>
<dbReference type="EMBL" id="BFCF01000001">
    <property type="protein sequence ID" value="GBG35536.1"/>
    <property type="molecule type" value="Genomic_DNA"/>
</dbReference>
<protein>
    <submittedName>
        <fullName evidence="2">Wsv220-like protein</fullName>
    </submittedName>
</protein>
<evidence type="ECO:0000313" key="2">
    <source>
        <dbReference type="EMBL" id="GBG35536.1"/>
    </source>
</evidence>
<organism evidence="2">
    <name type="scientific">Penaeus monodon endogenous nimavirus</name>
    <dbReference type="NCBI Taxonomy" id="2133795"/>
    <lineage>
        <taxon>Viruses</taxon>
        <taxon>Viruses incertae sedis</taxon>
        <taxon>Naldaviricetes</taxon>
        <taxon>Nimaviridae</taxon>
    </lineage>
</organism>
<name>A0A401IPJ5_9VIRU</name>
<comment type="caution">
    <text evidence="2">The sequence shown here is derived from an EMBL/GenBank/DDBJ whole genome shotgun (WGS) entry which is preliminary data.</text>
</comment>
<reference evidence="2" key="1">
    <citation type="journal article" date="2018" name="J. Virol.">
        <title>Crustacean Genome Exploration Reveals the Evolutionary Origin of White Spot Syndrome Virus.</title>
        <authorList>
            <person name="Kawato S."/>
            <person name="Shitara A."/>
            <person name="Wang Y."/>
            <person name="Nozaki R."/>
            <person name="Kondo H."/>
            <person name="Hirono I."/>
        </authorList>
    </citation>
    <scope>NUCLEOTIDE SEQUENCE</scope>
</reference>
<accession>A0A401IPJ5</accession>
<evidence type="ECO:0000256" key="1">
    <source>
        <dbReference type="SAM" id="MobiDB-lite"/>
    </source>
</evidence>
<feature type="region of interest" description="Disordered" evidence="1">
    <location>
        <begin position="129"/>
        <end position="161"/>
    </location>
</feature>